<dbReference type="InterPro" id="IPR036615">
    <property type="entry name" value="Mur_ligase_C_dom_sf"/>
</dbReference>
<evidence type="ECO:0000256" key="7">
    <source>
        <dbReference type="ARBA" id="ARBA00022984"/>
    </source>
</evidence>
<comment type="pathway">
    <text evidence="10 11">Cell wall biogenesis; peptidoglycan biosynthesis.</text>
</comment>
<dbReference type="InterPro" id="IPR035911">
    <property type="entry name" value="MurE/MurF_N"/>
</dbReference>
<reference evidence="15 16" key="1">
    <citation type="submission" date="2020-08" db="EMBL/GenBank/DDBJ databases">
        <title>Sequencing the genomes of 1000 actinobacteria strains.</title>
        <authorList>
            <person name="Klenk H.-P."/>
        </authorList>
    </citation>
    <scope>NUCLEOTIDE SEQUENCE [LARGE SCALE GENOMIC DNA]</scope>
    <source>
        <strain evidence="15 16">DSM 23040</strain>
    </source>
</reference>
<evidence type="ECO:0000313" key="15">
    <source>
        <dbReference type="EMBL" id="MBB3021834.1"/>
    </source>
</evidence>
<dbReference type="InterPro" id="IPR036565">
    <property type="entry name" value="Mur-like_cat_sf"/>
</dbReference>
<evidence type="ECO:0000313" key="16">
    <source>
        <dbReference type="Proteomes" id="UP000568050"/>
    </source>
</evidence>
<dbReference type="Proteomes" id="UP000568050">
    <property type="component" value="Unassembled WGS sequence"/>
</dbReference>
<dbReference type="RefSeq" id="WP_183373511.1">
    <property type="nucleotide sequence ID" value="NZ_CBCSFZ010000024.1"/>
</dbReference>
<keyword evidence="8 10" id="KW-0131">Cell cycle</keyword>
<dbReference type="PANTHER" id="PTHR43024:SF1">
    <property type="entry name" value="UDP-N-ACETYLMURAMOYL-TRIPEPTIDE--D-ALANYL-D-ALANINE LIGASE"/>
    <property type="match status" value="1"/>
</dbReference>
<keyword evidence="4 10" id="KW-0547">Nucleotide-binding</keyword>
<evidence type="ECO:0000256" key="4">
    <source>
        <dbReference type="ARBA" id="ARBA00022741"/>
    </source>
</evidence>
<keyword evidence="5 10" id="KW-0067">ATP-binding</keyword>
<dbReference type="AlphaFoldDB" id="A0A839QNF2"/>
<evidence type="ECO:0000256" key="10">
    <source>
        <dbReference type="HAMAP-Rule" id="MF_02019"/>
    </source>
</evidence>
<dbReference type="EC" id="6.3.2.10" evidence="10 11"/>
<dbReference type="EMBL" id="JACHWP010000001">
    <property type="protein sequence ID" value="MBB3021834.1"/>
    <property type="molecule type" value="Genomic_DNA"/>
</dbReference>
<evidence type="ECO:0000256" key="11">
    <source>
        <dbReference type="RuleBase" id="RU004136"/>
    </source>
</evidence>
<keyword evidence="3 10" id="KW-0132">Cell division</keyword>
<evidence type="ECO:0000256" key="8">
    <source>
        <dbReference type="ARBA" id="ARBA00023306"/>
    </source>
</evidence>
<dbReference type="InterPro" id="IPR013221">
    <property type="entry name" value="Mur_ligase_cen"/>
</dbReference>
<dbReference type="SUPFAM" id="SSF53623">
    <property type="entry name" value="MurD-like peptide ligases, catalytic domain"/>
    <property type="match status" value="1"/>
</dbReference>
<dbReference type="HAMAP" id="MF_02019">
    <property type="entry name" value="MurF"/>
    <property type="match status" value="1"/>
</dbReference>
<keyword evidence="9 10" id="KW-0961">Cell wall biogenesis/degradation</keyword>
<feature type="domain" description="Mur ligase central" evidence="14">
    <location>
        <begin position="112"/>
        <end position="299"/>
    </location>
</feature>
<dbReference type="Gene3D" id="3.90.190.20">
    <property type="entry name" value="Mur ligase, C-terminal domain"/>
    <property type="match status" value="1"/>
</dbReference>
<evidence type="ECO:0000259" key="13">
    <source>
        <dbReference type="Pfam" id="PF02875"/>
    </source>
</evidence>
<dbReference type="InterPro" id="IPR004101">
    <property type="entry name" value="Mur_ligase_C"/>
</dbReference>
<evidence type="ECO:0000256" key="6">
    <source>
        <dbReference type="ARBA" id="ARBA00022960"/>
    </source>
</evidence>
<dbReference type="GO" id="GO:0047480">
    <property type="term" value="F:UDP-N-acetylmuramoyl-tripeptide-D-alanyl-D-alanine ligase activity"/>
    <property type="evidence" value="ECO:0007669"/>
    <property type="project" value="UniProtKB-UniRule"/>
</dbReference>
<dbReference type="PANTHER" id="PTHR43024">
    <property type="entry name" value="UDP-N-ACETYLMURAMOYL-TRIPEPTIDE--D-ALANYL-D-ALANINE LIGASE"/>
    <property type="match status" value="1"/>
</dbReference>
<evidence type="ECO:0000259" key="14">
    <source>
        <dbReference type="Pfam" id="PF08245"/>
    </source>
</evidence>
<dbReference type="Gene3D" id="3.40.1390.10">
    <property type="entry name" value="MurE/MurF, N-terminal domain"/>
    <property type="match status" value="1"/>
</dbReference>
<evidence type="ECO:0000259" key="12">
    <source>
        <dbReference type="Pfam" id="PF01225"/>
    </source>
</evidence>
<dbReference type="InterPro" id="IPR051046">
    <property type="entry name" value="MurCDEF_CellWall_CoF430Synth"/>
</dbReference>
<comment type="catalytic activity">
    <reaction evidence="10 11">
        <text>D-alanyl-D-alanine + UDP-N-acetyl-alpha-D-muramoyl-L-alanyl-gamma-D-glutamyl-meso-2,6-diaminopimelate + ATP = UDP-N-acetyl-alpha-D-muramoyl-L-alanyl-gamma-D-glutamyl-meso-2,6-diaminopimeloyl-D-alanyl-D-alanine + ADP + phosphate + H(+)</text>
        <dbReference type="Rhea" id="RHEA:28374"/>
        <dbReference type="ChEBI" id="CHEBI:15378"/>
        <dbReference type="ChEBI" id="CHEBI:30616"/>
        <dbReference type="ChEBI" id="CHEBI:43474"/>
        <dbReference type="ChEBI" id="CHEBI:57822"/>
        <dbReference type="ChEBI" id="CHEBI:61386"/>
        <dbReference type="ChEBI" id="CHEBI:83905"/>
        <dbReference type="ChEBI" id="CHEBI:456216"/>
        <dbReference type="EC" id="6.3.2.10"/>
    </reaction>
</comment>
<evidence type="ECO:0000256" key="1">
    <source>
        <dbReference type="ARBA" id="ARBA00022490"/>
    </source>
</evidence>
<dbReference type="GO" id="GO:0071555">
    <property type="term" value="P:cell wall organization"/>
    <property type="evidence" value="ECO:0007669"/>
    <property type="project" value="UniProtKB-KW"/>
</dbReference>
<dbReference type="Pfam" id="PF01225">
    <property type="entry name" value="Mur_ligase"/>
    <property type="match status" value="1"/>
</dbReference>
<keyword evidence="16" id="KW-1185">Reference proteome</keyword>
<dbReference type="GO" id="GO:0005737">
    <property type="term" value="C:cytoplasm"/>
    <property type="evidence" value="ECO:0007669"/>
    <property type="project" value="UniProtKB-SubCell"/>
</dbReference>
<dbReference type="GO" id="GO:0008360">
    <property type="term" value="P:regulation of cell shape"/>
    <property type="evidence" value="ECO:0007669"/>
    <property type="project" value="UniProtKB-KW"/>
</dbReference>
<comment type="subcellular location">
    <subcellularLocation>
        <location evidence="10 11">Cytoplasm</location>
    </subcellularLocation>
</comment>
<dbReference type="Gene3D" id="3.40.1190.10">
    <property type="entry name" value="Mur-like, catalytic domain"/>
    <property type="match status" value="1"/>
</dbReference>
<dbReference type="InterPro" id="IPR005863">
    <property type="entry name" value="UDP-N-AcMur_synth"/>
</dbReference>
<proteinExistence type="inferred from homology"/>
<name>A0A839QNF2_9MICO</name>
<comment type="function">
    <text evidence="10 11">Involved in cell wall formation. Catalyzes the final step in the synthesis of UDP-N-acetylmuramoyl-pentapeptide, the precursor of murein.</text>
</comment>
<keyword evidence="2 10" id="KW-0436">Ligase</keyword>
<dbReference type="GO" id="GO:0005524">
    <property type="term" value="F:ATP binding"/>
    <property type="evidence" value="ECO:0007669"/>
    <property type="project" value="UniProtKB-UniRule"/>
</dbReference>
<dbReference type="UniPathway" id="UPA00219"/>
<gene>
    <name evidence="10" type="primary">murF</name>
    <name evidence="15" type="ORF">FHX50_000082</name>
</gene>
<keyword evidence="6 10" id="KW-0133">Cell shape</keyword>
<accession>A0A839QNF2</accession>
<comment type="caution">
    <text evidence="15">The sequence shown here is derived from an EMBL/GenBank/DDBJ whole genome shotgun (WGS) entry which is preliminary data.</text>
</comment>
<evidence type="ECO:0000256" key="3">
    <source>
        <dbReference type="ARBA" id="ARBA00022618"/>
    </source>
</evidence>
<keyword evidence="7 10" id="KW-0573">Peptidoglycan synthesis</keyword>
<dbReference type="SUPFAM" id="SSF63418">
    <property type="entry name" value="MurE/MurF N-terminal domain"/>
    <property type="match status" value="1"/>
</dbReference>
<sequence length="471" mass="49313">MLELTAADIAEITGGRLVGGADGSERVTGRAVVDSRTVQTGDLFVAFPGERVDGHRFAEKAMADGAALTLVTRDVGVPAVQVKDALEAVTELGRRMLQRARTENPDLAVIAITGSSGKTSTKDLLYAMLSRVGETIAPAGSRNNELGLPLTILEATATTRFLVLEMGARGIGHIRHLTEIAPPDISVVLNVGTAHVGEFGGQDAIRIAKQELVEALGADGTAVLNIDDPRVASMADATGARVLRTGFAADADITAVDVDLDEDAQPSFELRVAGQSRRIRLSLTGEHHVINALSAAGAALAAGLTLDEVADGLETARSRSEGRMQVSHVRDGITIINDAYNANPDSMRTALKALAHLGRTRRTIAVLGEMLELGEESVQMHDSVGRLAVRLNVHQLIVVGSGARAIHNGAHLEGSFGGESRYVDSIDEARSVLETILQSGDIVLLKSSNGAGLAALGEELVKTMSTGEESA</sequence>
<dbReference type="Pfam" id="PF02875">
    <property type="entry name" value="Mur_ligase_C"/>
    <property type="match status" value="1"/>
</dbReference>
<feature type="binding site" evidence="10">
    <location>
        <begin position="114"/>
        <end position="120"/>
    </location>
    <ligand>
        <name>ATP</name>
        <dbReference type="ChEBI" id="CHEBI:30616"/>
    </ligand>
</feature>
<evidence type="ECO:0000256" key="2">
    <source>
        <dbReference type="ARBA" id="ARBA00022598"/>
    </source>
</evidence>
<protein>
    <recommendedName>
        <fullName evidence="10 11">UDP-N-acetylmuramoyl-tripeptide--D-alanyl-D-alanine ligase</fullName>
        <ecNumber evidence="10 11">6.3.2.10</ecNumber>
    </recommendedName>
    <alternativeName>
        <fullName evidence="10">D-alanyl-D-alanine-adding enzyme</fullName>
    </alternativeName>
</protein>
<dbReference type="Pfam" id="PF08245">
    <property type="entry name" value="Mur_ligase_M"/>
    <property type="match status" value="1"/>
</dbReference>
<organism evidence="15 16">
    <name type="scientific">Helcobacillus massiliensis</name>
    <dbReference type="NCBI Taxonomy" id="521392"/>
    <lineage>
        <taxon>Bacteria</taxon>
        <taxon>Bacillati</taxon>
        <taxon>Actinomycetota</taxon>
        <taxon>Actinomycetes</taxon>
        <taxon>Micrococcales</taxon>
        <taxon>Dermabacteraceae</taxon>
        <taxon>Helcobacillus</taxon>
    </lineage>
</organism>
<dbReference type="NCBIfam" id="TIGR01143">
    <property type="entry name" value="murF"/>
    <property type="match status" value="1"/>
</dbReference>
<feature type="domain" description="Mur ligase N-terminal catalytic" evidence="12">
    <location>
        <begin position="33"/>
        <end position="77"/>
    </location>
</feature>
<evidence type="ECO:0000256" key="9">
    <source>
        <dbReference type="ARBA" id="ARBA00023316"/>
    </source>
</evidence>
<dbReference type="GO" id="GO:0009252">
    <property type="term" value="P:peptidoglycan biosynthetic process"/>
    <property type="evidence" value="ECO:0007669"/>
    <property type="project" value="UniProtKB-UniRule"/>
</dbReference>
<dbReference type="InterPro" id="IPR000713">
    <property type="entry name" value="Mur_ligase_N"/>
</dbReference>
<dbReference type="GO" id="GO:0051301">
    <property type="term" value="P:cell division"/>
    <property type="evidence" value="ECO:0007669"/>
    <property type="project" value="UniProtKB-KW"/>
</dbReference>
<comment type="similarity">
    <text evidence="10">Belongs to the MurCDEF family. MurF subfamily.</text>
</comment>
<evidence type="ECO:0000256" key="5">
    <source>
        <dbReference type="ARBA" id="ARBA00022840"/>
    </source>
</evidence>
<keyword evidence="1 10" id="KW-0963">Cytoplasm</keyword>
<feature type="domain" description="Mur ligase C-terminal" evidence="13">
    <location>
        <begin position="322"/>
        <end position="448"/>
    </location>
</feature>
<dbReference type="SUPFAM" id="SSF53244">
    <property type="entry name" value="MurD-like peptide ligases, peptide-binding domain"/>
    <property type="match status" value="1"/>
</dbReference>